<evidence type="ECO:0000313" key="1">
    <source>
        <dbReference type="EMBL" id="RWX49026.1"/>
    </source>
</evidence>
<organism evidence="1 2">
    <name type="scientific">Candidatus Electrothrix marina</name>
    <dbReference type="NCBI Taxonomy" id="1859130"/>
    <lineage>
        <taxon>Bacteria</taxon>
        <taxon>Pseudomonadati</taxon>
        <taxon>Thermodesulfobacteriota</taxon>
        <taxon>Desulfobulbia</taxon>
        <taxon>Desulfobulbales</taxon>
        <taxon>Desulfobulbaceae</taxon>
        <taxon>Candidatus Electrothrix</taxon>
    </lineage>
</organism>
<dbReference type="EMBL" id="MTKQ01000033">
    <property type="protein sequence ID" value="RWX49026.1"/>
    <property type="molecule type" value="Genomic_DNA"/>
</dbReference>
<dbReference type="InterPro" id="IPR036615">
    <property type="entry name" value="Mur_ligase_C_dom_sf"/>
</dbReference>
<feature type="non-terminal residue" evidence="1">
    <location>
        <position position="1"/>
    </location>
</feature>
<name>A0A3S3RBT1_9BACT</name>
<reference evidence="1 2" key="1">
    <citation type="submission" date="2017-01" db="EMBL/GenBank/DDBJ databases">
        <title>The cable genome- insights into the physiology and evolution of filamentous bacteria capable of sulfide oxidation via long distance electron transfer.</title>
        <authorList>
            <person name="Schreiber L."/>
            <person name="Bjerg J.T."/>
            <person name="Boggild A."/>
            <person name="Van De Vossenberg J."/>
            <person name="Meysman F."/>
            <person name="Nielsen L.P."/>
            <person name="Schramm A."/>
            <person name="Kjeldsen K.U."/>
        </authorList>
    </citation>
    <scope>NUCLEOTIDE SEQUENCE [LARGE SCALE GENOMIC DNA]</scope>
    <source>
        <strain evidence="1">A2</strain>
    </source>
</reference>
<dbReference type="EC" id="6.3.2.10" evidence="1"/>
<dbReference type="EC" id="6.3.2.13" evidence="1"/>
<protein>
    <submittedName>
        <fullName evidence="1">MurE/murF fusion protein</fullName>
        <ecNumber evidence="1">6.3.2.10</ecNumber>
        <ecNumber evidence="1">6.3.2.13</ecNumber>
    </submittedName>
</protein>
<gene>
    <name evidence="1" type="ORF">VT99_10331</name>
</gene>
<proteinExistence type="predicted"/>
<dbReference type="Gene3D" id="3.90.190.20">
    <property type="entry name" value="Mur ligase, C-terminal domain"/>
    <property type="match status" value="1"/>
</dbReference>
<sequence length="79" mass="8982">SFAEQVAQGACRAGMAEERVHIFADTHGMADWLYQEMIQAKVAADDWLLFKGSRGMRMEAVLQEIENRFATGINEKEYL</sequence>
<evidence type="ECO:0000313" key="2">
    <source>
        <dbReference type="Proteomes" id="UP000286862"/>
    </source>
</evidence>
<accession>A0A3S3RBT1</accession>
<dbReference type="GO" id="GO:0008765">
    <property type="term" value="F:UDP-N-acetylmuramoylalanyl-D-glutamate-2,6-diaminopimelate ligase activity"/>
    <property type="evidence" value="ECO:0007669"/>
    <property type="project" value="UniProtKB-EC"/>
</dbReference>
<dbReference type="Proteomes" id="UP000286862">
    <property type="component" value="Unassembled WGS sequence"/>
</dbReference>
<keyword evidence="1" id="KW-0436">Ligase</keyword>
<dbReference type="GO" id="GO:0047480">
    <property type="term" value="F:UDP-N-acetylmuramoyl-tripeptide-D-alanyl-D-alanine ligase activity"/>
    <property type="evidence" value="ECO:0007669"/>
    <property type="project" value="UniProtKB-EC"/>
</dbReference>
<comment type="caution">
    <text evidence="1">The sequence shown here is derived from an EMBL/GenBank/DDBJ whole genome shotgun (WGS) entry which is preliminary data.</text>
</comment>
<dbReference type="AlphaFoldDB" id="A0A3S3RBT1"/>